<dbReference type="Gene3D" id="3.40.140.10">
    <property type="entry name" value="Cytidine Deaminase, domain 2"/>
    <property type="match status" value="1"/>
</dbReference>
<dbReference type="PANTHER" id="PTHR30471">
    <property type="entry name" value="DNA REPAIR PROTEIN RADC"/>
    <property type="match status" value="1"/>
</dbReference>
<comment type="caution">
    <text evidence="8">The sequence shown here is derived from an EMBL/GenBank/DDBJ whole genome shotgun (WGS) entry which is preliminary data.</text>
</comment>
<name>A0A940DIH1_9BACT</name>
<dbReference type="PANTHER" id="PTHR30471:SF3">
    <property type="entry name" value="UPF0758 PROTEIN YEES-RELATED"/>
    <property type="match status" value="1"/>
</dbReference>
<dbReference type="InterPro" id="IPR001405">
    <property type="entry name" value="UPF0758"/>
</dbReference>
<evidence type="ECO:0000256" key="1">
    <source>
        <dbReference type="ARBA" id="ARBA00022670"/>
    </source>
</evidence>
<dbReference type="InterPro" id="IPR037518">
    <property type="entry name" value="MPN"/>
</dbReference>
<comment type="similarity">
    <text evidence="6">Belongs to the UPF0758 family.</text>
</comment>
<dbReference type="EMBL" id="JADIMV010000046">
    <property type="protein sequence ID" value="MBO8439520.1"/>
    <property type="molecule type" value="Genomic_DNA"/>
</dbReference>
<evidence type="ECO:0000256" key="4">
    <source>
        <dbReference type="ARBA" id="ARBA00022833"/>
    </source>
</evidence>
<accession>A0A940DIH1</accession>
<protein>
    <submittedName>
        <fullName evidence="8">DNA repair protein RadC</fullName>
    </submittedName>
</protein>
<dbReference type="Pfam" id="PF20582">
    <property type="entry name" value="UPF0758_N"/>
    <property type="match status" value="1"/>
</dbReference>
<evidence type="ECO:0000313" key="8">
    <source>
        <dbReference type="EMBL" id="MBO8439520.1"/>
    </source>
</evidence>
<reference evidence="8" key="2">
    <citation type="journal article" date="2021" name="PeerJ">
        <title>Extensive microbial diversity within the chicken gut microbiome revealed by metagenomics and culture.</title>
        <authorList>
            <person name="Gilroy R."/>
            <person name="Ravi A."/>
            <person name="Getino M."/>
            <person name="Pursley I."/>
            <person name="Horton D.L."/>
            <person name="Alikhan N.F."/>
            <person name="Baker D."/>
            <person name="Gharbi K."/>
            <person name="Hall N."/>
            <person name="Watson M."/>
            <person name="Adriaenssens E.M."/>
            <person name="Foster-Nyarko E."/>
            <person name="Jarju S."/>
            <person name="Secka A."/>
            <person name="Antonio M."/>
            <person name="Oren A."/>
            <person name="Chaudhuri R.R."/>
            <person name="La Ragione R."/>
            <person name="Hildebrand F."/>
            <person name="Pallen M.J."/>
        </authorList>
    </citation>
    <scope>NUCLEOTIDE SEQUENCE</scope>
    <source>
        <strain evidence="8">3924</strain>
    </source>
</reference>
<organism evidence="8 9">
    <name type="scientific">Candidatus Aphodosoma intestinipullorum</name>
    <dbReference type="NCBI Taxonomy" id="2840674"/>
    <lineage>
        <taxon>Bacteria</taxon>
        <taxon>Pseudomonadati</taxon>
        <taxon>Bacteroidota</taxon>
        <taxon>Bacteroidia</taxon>
        <taxon>Bacteroidales</taxon>
        <taxon>Candidatus Aphodosoma</taxon>
    </lineage>
</organism>
<dbReference type="CDD" id="cd08071">
    <property type="entry name" value="MPN_DUF2466"/>
    <property type="match status" value="1"/>
</dbReference>
<evidence type="ECO:0000313" key="9">
    <source>
        <dbReference type="Proteomes" id="UP000712007"/>
    </source>
</evidence>
<dbReference type="SUPFAM" id="SSF102712">
    <property type="entry name" value="JAB1/MPN domain"/>
    <property type="match status" value="1"/>
</dbReference>
<evidence type="ECO:0000256" key="6">
    <source>
        <dbReference type="RuleBase" id="RU003797"/>
    </source>
</evidence>
<keyword evidence="2" id="KW-0479">Metal-binding</keyword>
<dbReference type="Proteomes" id="UP000712007">
    <property type="component" value="Unassembled WGS sequence"/>
</dbReference>
<dbReference type="NCBIfam" id="TIGR00608">
    <property type="entry name" value="radc"/>
    <property type="match status" value="1"/>
</dbReference>
<dbReference type="GO" id="GO:0008237">
    <property type="term" value="F:metallopeptidase activity"/>
    <property type="evidence" value="ECO:0007669"/>
    <property type="project" value="UniProtKB-KW"/>
</dbReference>
<keyword evidence="1" id="KW-0645">Protease</keyword>
<dbReference type="PROSITE" id="PS50249">
    <property type="entry name" value="MPN"/>
    <property type="match status" value="1"/>
</dbReference>
<feature type="domain" description="MPN" evidence="7">
    <location>
        <begin position="121"/>
        <end position="243"/>
    </location>
</feature>
<dbReference type="AlphaFoldDB" id="A0A940DIH1"/>
<sequence length="243" mass="26728">MGKKLSEDKREPIETADCSLHSWNDDDKPRERLLRSGARSLSDAEILAIMLRTGVPGRNVVELSKDILAFVGNDLDRLARLSVRDFMANFKGVGEAKAISLVAALELGRRRGSAAARDAVHISGPDDIADYFRPLLMDLDHEEFHILMLNRAHNVIDSFCASNGGVSGTVVDMKLIFRRILTYSASSIALCHNHPSCSAQPSREDEAVTAKIKAACGFHDINLIDHIIIGGHDYYSFADEGRL</sequence>
<keyword evidence="3" id="KW-0378">Hydrolase</keyword>
<dbReference type="GO" id="GO:0046872">
    <property type="term" value="F:metal ion binding"/>
    <property type="evidence" value="ECO:0007669"/>
    <property type="project" value="UniProtKB-KW"/>
</dbReference>
<evidence type="ECO:0000256" key="2">
    <source>
        <dbReference type="ARBA" id="ARBA00022723"/>
    </source>
</evidence>
<keyword evidence="5" id="KW-0482">Metalloprotease</keyword>
<keyword evidence="4" id="KW-0862">Zinc</keyword>
<gene>
    <name evidence="8" type="primary">radC</name>
    <name evidence="8" type="ORF">IAC51_02605</name>
</gene>
<dbReference type="InterPro" id="IPR025657">
    <property type="entry name" value="RadC_JAB"/>
</dbReference>
<evidence type="ECO:0000259" key="7">
    <source>
        <dbReference type="PROSITE" id="PS50249"/>
    </source>
</evidence>
<reference evidence="8" key="1">
    <citation type="submission" date="2020-10" db="EMBL/GenBank/DDBJ databases">
        <authorList>
            <person name="Gilroy R."/>
        </authorList>
    </citation>
    <scope>NUCLEOTIDE SEQUENCE</scope>
    <source>
        <strain evidence="8">3924</strain>
    </source>
</reference>
<dbReference type="Pfam" id="PF04002">
    <property type="entry name" value="RadC"/>
    <property type="match status" value="1"/>
</dbReference>
<dbReference type="InterPro" id="IPR046778">
    <property type="entry name" value="UPF0758_N"/>
</dbReference>
<dbReference type="NCBIfam" id="NF000642">
    <property type="entry name" value="PRK00024.1"/>
    <property type="match status" value="1"/>
</dbReference>
<evidence type="ECO:0000256" key="3">
    <source>
        <dbReference type="ARBA" id="ARBA00022801"/>
    </source>
</evidence>
<evidence type="ECO:0000256" key="5">
    <source>
        <dbReference type="ARBA" id="ARBA00023049"/>
    </source>
</evidence>
<proteinExistence type="inferred from homology"/>
<dbReference type="GO" id="GO:0006508">
    <property type="term" value="P:proteolysis"/>
    <property type="evidence" value="ECO:0007669"/>
    <property type="project" value="UniProtKB-KW"/>
</dbReference>